<dbReference type="AlphaFoldDB" id="A0A4Q7NRX1"/>
<evidence type="ECO:0000313" key="2">
    <source>
        <dbReference type="EMBL" id="RZS89853.1"/>
    </source>
</evidence>
<comment type="caution">
    <text evidence="2">The sequence shown here is derived from an EMBL/GenBank/DDBJ whole genome shotgun (WGS) entry which is preliminary data.</text>
</comment>
<dbReference type="PANTHER" id="PTHR33990:SF1">
    <property type="entry name" value="PROTEIN YJDN"/>
    <property type="match status" value="1"/>
</dbReference>
<proteinExistence type="predicted"/>
<dbReference type="EMBL" id="SGXD01000002">
    <property type="protein sequence ID" value="RZS89853.1"/>
    <property type="molecule type" value="Genomic_DNA"/>
</dbReference>
<name>A0A4Q7NRX1_9ACTN</name>
<dbReference type="Pfam" id="PF06983">
    <property type="entry name" value="3-dmu-9_3-mt"/>
    <property type="match status" value="1"/>
</dbReference>
<protein>
    <submittedName>
        <fullName evidence="2">PhnB protein</fullName>
    </submittedName>
</protein>
<reference evidence="2 3" key="1">
    <citation type="submission" date="2019-02" db="EMBL/GenBank/DDBJ databases">
        <title>Genomic Encyclopedia of Type Strains, Phase IV (KMG-IV): sequencing the most valuable type-strain genomes for metagenomic binning, comparative biology and taxonomic classification.</title>
        <authorList>
            <person name="Goeker M."/>
        </authorList>
    </citation>
    <scope>NUCLEOTIDE SEQUENCE [LARGE SCALE GENOMIC DNA]</scope>
    <source>
        <strain evidence="2 3">DSM 45622</strain>
    </source>
</reference>
<gene>
    <name evidence="2" type="ORF">EV189_1629</name>
</gene>
<dbReference type="SUPFAM" id="SSF54593">
    <property type="entry name" value="Glyoxalase/Bleomycin resistance protein/Dihydroxybiphenyl dioxygenase"/>
    <property type="match status" value="1"/>
</dbReference>
<dbReference type="Gene3D" id="3.10.180.10">
    <property type="entry name" value="2,3-Dihydroxybiphenyl 1,2-Dioxygenase, domain 1"/>
    <property type="match status" value="1"/>
</dbReference>
<dbReference type="OrthoDB" id="9795306at2"/>
<sequence length="135" mass="14331">MTSRLTPYLGFRDDARQAFELYQRVLGGTLEISTFGQFGAAEGPDAELVMHAQLTTDLGLVLMGADTPSGMTFADGARVAVSIVGDDGDALRGYFAGLADGGAVTMPLERQVWGDEFGMLTDRYGIAWMVNITGG</sequence>
<dbReference type="InterPro" id="IPR029068">
    <property type="entry name" value="Glyas_Bleomycin-R_OHBP_Dase"/>
</dbReference>
<evidence type="ECO:0000313" key="3">
    <source>
        <dbReference type="Proteomes" id="UP000293638"/>
    </source>
</evidence>
<dbReference type="RefSeq" id="WP_130492396.1">
    <property type="nucleotide sequence ID" value="NZ_SGXD01000002.1"/>
</dbReference>
<organism evidence="2 3">
    <name type="scientific">Motilibacter rhizosphaerae</name>
    <dbReference type="NCBI Taxonomy" id="598652"/>
    <lineage>
        <taxon>Bacteria</taxon>
        <taxon>Bacillati</taxon>
        <taxon>Actinomycetota</taxon>
        <taxon>Actinomycetes</taxon>
        <taxon>Motilibacterales</taxon>
        <taxon>Motilibacteraceae</taxon>
        <taxon>Motilibacter</taxon>
    </lineage>
</organism>
<dbReference type="CDD" id="cd06588">
    <property type="entry name" value="PhnB_like"/>
    <property type="match status" value="1"/>
</dbReference>
<feature type="domain" description="PhnB-like" evidence="1">
    <location>
        <begin position="4"/>
        <end position="130"/>
    </location>
</feature>
<dbReference type="PANTHER" id="PTHR33990">
    <property type="entry name" value="PROTEIN YJDN-RELATED"/>
    <property type="match status" value="1"/>
</dbReference>
<keyword evidence="3" id="KW-1185">Reference proteome</keyword>
<evidence type="ECO:0000259" key="1">
    <source>
        <dbReference type="Pfam" id="PF06983"/>
    </source>
</evidence>
<dbReference type="Proteomes" id="UP000293638">
    <property type="component" value="Unassembled WGS sequence"/>
</dbReference>
<dbReference type="InterPro" id="IPR028973">
    <property type="entry name" value="PhnB-like"/>
</dbReference>
<accession>A0A4Q7NRX1</accession>